<keyword evidence="1" id="KW-0812">Transmembrane</keyword>
<evidence type="ECO:0000313" key="3">
    <source>
        <dbReference type="EMBL" id="CDW71508.1"/>
    </source>
</evidence>
<accession>A0A077ZNL4</accession>
<dbReference type="AlphaFoldDB" id="A0A077ZNL4"/>
<gene>
    <name evidence="3" type="primary">Contig1254.g1380</name>
    <name evidence="3" type="ORF">STYLEM_454</name>
</gene>
<dbReference type="Proteomes" id="UP000039865">
    <property type="component" value="Unassembled WGS sequence"/>
</dbReference>
<evidence type="ECO:0000256" key="1">
    <source>
        <dbReference type="SAM" id="Phobius"/>
    </source>
</evidence>
<sequence length="185" mass="21094">MKYHYPLLIIVLASTQLIFTQGQSQDESLRKLQSVDYEYEGTGTVSGQDYNFKVQGTATLQDEKVSAAVSDEKEKWVRIVVGMTLCFTAFLTILTICCIWAFKKRIIVYNKERNAEAALKNVNINIHHINQPNVDEVQYGVPQNNSANYPIVIGDSRSQQYKVVDQQNQKYPGFNFNVNEFENAV</sequence>
<feature type="signal peptide" evidence="2">
    <location>
        <begin position="1"/>
        <end position="22"/>
    </location>
</feature>
<dbReference type="EMBL" id="CCKQ01000434">
    <property type="protein sequence ID" value="CDW71508.1"/>
    <property type="molecule type" value="Genomic_DNA"/>
</dbReference>
<evidence type="ECO:0000313" key="4">
    <source>
        <dbReference type="Proteomes" id="UP000039865"/>
    </source>
</evidence>
<organism evidence="3 4">
    <name type="scientific">Stylonychia lemnae</name>
    <name type="common">Ciliate</name>
    <dbReference type="NCBI Taxonomy" id="5949"/>
    <lineage>
        <taxon>Eukaryota</taxon>
        <taxon>Sar</taxon>
        <taxon>Alveolata</taxon>
        <taxon>Ciliophora</taxon>
        <taxon>Intramacronucleata</taxon>
        <taxon>Spirotrichea</taxon>
        <taxon>Stichotrichia</taxon>
        <taxon>Sporadotrichida</taxon>
        <taxon>Oxytrichidae</taxon>
        <taxon>Stylonychinae</taxon>
        <taxon>Stylonychia</taxon>
    </lineage>
</organism>
<reference evidence="3 4" key="1">
    <citation type="submission" date="2014-06" db="EMBL/GenBank/DDBJ databases">
        <authorList>
            <person name="Swart Estienne"/>
        </authorList>
    </citation>
    <scope>NUCLEOTIDE SEQUENCE [LARGE SCALE GENOMIC DNA]</scope>
    <source>
        <strain evidence="3 4">130c</strain>
    </source>
</reference>
<keyword evidence="1" id="KW-0472">Membrane</keyword>
<keyword evidence="2" id="KW-0732">Signal</keyword>
<feature type="transmembrane region" description="Helical" evidence="1">
    <location>
        <begin position="79"/>
        <end position="102"/>
    </location>
</feature>
<evidence type="ECO:0000256" key="2">
    <source>
        <dbReference type="SAM" id="SignalP"/>
    </source>
</evidence>
<name>A0A077ZNL4_STYLE</name>
<protein>
    <submittedName>
        <fullName evidence="3">Uncharacterized protein</fullName>
    </submittedName>
</protein>
<keyword evidence="1" id="KW-1133">Transmembrane helix</keyword>
<feature type="chain" id="PRO_5001728929" evidence="2">
    <location>
        <begin position="23"/>
        <end position="185"/>
    </location>
</feature>
<proteinExistence type="predicted"/>
<dbReference type="InParanoid" id="A0A077ZNL4"/>
<keyword evidence="4" id="KW-1185">Reference proteome</keyword>